<dbReference type="HOGENOM" id="CLU_029499_3_0_1"/>
<dbReference type="Proteomes" id="UP000005222">
    <property type="component" value="Chromosome N"/>
</dbReference>
<feature type="domain" description="Nucleotidyl transferase" evidence="5">
    <location>
        <begin position="4"/>
        <end position="146"/>
    </location>
</feature>
<evidence type="ECO:0000313" key="7">
    <source>
        <dbReference type="EMBL" id="CCE87149.1"/>
    </source>
</evidence>
<dbReference type="EC" id="2.7.7.13" evidence="3"/>
<evidence type="ECO:0000256" key="3">
    <source>
        <dbReference type="ARBA" id="ARBA00012387"/>
    </source>
</evidence>
<dbReference type="OrthoDB" id="285674at2759"/>
<dbReference type="GO" id="GO:0004475">
    <property type="term" value="F:mannose-1-phosphate guanylyltransferase (GTP) activity"/>
    <property type="evidence" value="ECO:0007669"/>
    <property type="project" value="UniProtKB-EC"/>
</dbReference>
<comment type="similarity">
    <text evidence="2">Belongs to the transferase hexapeptide repeat family.</text>
</comment>
<dbReference type="Pfam" id="PF25087">
    <property type="entry name" value="GMPPB_C"/>
    <property type="match status" value="1"/>
</dbReference>
<dbReference type="InterPro" id="IPR056729">
    <property type="entry name" value="GMPPB_C"/>
</dbReference>
<dbReference type="STRING" id="559304.G8XZP0"/>
<dbReference type="Gene3D" id="2.160.10.10">
    <property type="entry name" value="Hexapeptide repeat proteins"/>
    <property type="match status" value="1"/>
</dbReference>
<proteinExistence type="inferred from homology"/>
<gene>
    <name evidence="7" type="primary">Piso0_005690</name>
    <name evidence="7" type="ORF">GNLVRS01_PISO0N20451g</name>
</gene>
<feature type="domain" description="Mannose-1-phosphate guanyltransferase C-terminal" evidence="6">
    <location>
        <begin position="327"/>
        <end position="458"/>
    </location>
</feature>
<comment type="pathway">
    <text evidence="1">Nucleotide-sugar biosynthesis; GDP-alpha-D-mannose biosynthesis; GDP-alpha-D-mannose from alpha-D-mannose 1-phosphate (GTP route): step 1/1.</text>
</comment>
<dbReference type="eggNOG" id="KOG1460">
    <property type="taxonomic scope" value="Eukaryota"/>
</dbReference>
<dbReference type="InterPro" id="IPR050486">
    <property type="entry name" value="Mannose-1P_guanyltransferase"/>
</dbReference>
<sequence>MSIKAIILVGGETTGTRFRPLSMDVPKALFPIAGKPIVSHIIDSLLELVDSGLEEVYLLGYFKDTKPFDKYIEEMKGHYPELRLKYLSEPYSMGTGGGLFHFREEIFDNVNYNKVIVIHGDIVCSYPFKSMYEFFEKSQANMVVLGIDPILLLNNYQNHTQVQNRSSFKIYENNKVLSNYGTIIANKSNNRVVHYVEKPSSSISELRLESSYYTLVNGGVYIFDKTLLEFLVKAQQQREKEINYWSPQFFDADDNFSANNSSKLSLELDVLKTLPEANSTFLTFKSNSFWYQLKTPVSALLTNNFFLEKELQKKCSTALAPSSMNIIPPVKIGRNTILHSKGYKIGPNVSIGDHVSIGNGVRLKNCIIADNTIIGDHSYISGAIISTNVIVGKWCRIEGTFDSPTITRDITKIGTDGYFKLINNISVLCQNNIVKDQVVVYNSIVLPHKELKQDIKNELIM</sequence>
<dbReference type="SUPFAM" id="SSF53448">
    <property type="entry name" value="Nucleotide-diphospho-sugar transferases"/>
    <property type="match status" value="1"/>
</dbReference>
<evidence type="ECO:0000259" key="6">
    <source>
        <dbReference type="Pfam" id="PF25087"/>
    </source>
</evidence>
<name>G8XZP0_PICSO</name>
<evidence type="ECO:0000313" key="8">
    <source>
        <dbReference type="Proteomes" id="UP000005222"/>
    </source>
</evidence>
<evidence type="ECO:0000256" key="4">
    <source>
        <dbReference type="ARBA" id="ARBA00047343"/>
    </source>
</evidence>
<dbReference type="InterPro" id="IPR029044">
    <property type="entry name" value="Nucleotide-diphossugar_trans"/>
</dbReference>
<dbReference type="InParanoid" id="G8XZP0"/>
<organism evidence="7 8">
    <name type="scientific">Pichia sorbitophila (strain ATCC MYA-4447 / BCRC 22081 / CBS 7064 / NBRC 10061 / NRRL Y-12695)</name>
    <name type="common">Hybrid yeast</name>
    <dbReference type="NCBI Taxonomy" id="559304"/>
    <lineage>
        <taxon>Eukaryota</taxon>
        <taxon>Fungi</taxon>
        <taxon>Dikarya</taxon>
        <taxon>Ascomycota</taxon>
        <taxon>Saccharomycotina</taxon>
        <taxon>Pichiomycetes</taxon>
        <taxon>Debaryomycetaceae</taxon>
        <taxon>Millerozyma</taxon>
    </lineage>
</organism>
<keyword evidence="8" id="KW-1185">Reference proteome</keyword>
<comment type="catalytic activity">
    <reaction evidence="4">
        <text>alpha-D-mannose 1-phosphate + GTP + H(+) = GDP-alpha-D-mannose + diphosphate</text>
        <dbReference type="Rhea" id="RHEA:15229"/>
        <dbReference type="ChEBI" id="CHEBI:15378"/>
        <dbReference type="ChEBI" id="CHEBI:33019"/>
        <dbReference type="ChEBI" id="CHEBI:37565"/>
        <dbReference type="ChEBI" id="CHEBI:57527"/>
        <dbReference type="ChEBI" id="CHEBI:58409"/>
        <dbReference type="EC" id="2.7.7.13"/>
    </reaction>
</comment>
<protein>
    <recommendedName>
        <fullName evidence="3">mannose-1-phosphate guanylyltransferase</fullName>
        <ecNumber evidence="3">2.7.7.13</ecNumber>
    </recommendedName>
</protein>
<accession>G8XZP0</accession>
<dbReference type="OMA" id="MPVPNWW"/>
<dbReference type="Pfam" id="PF00483">
    <property type="entry name" value="NTP_transferase"/>
    <property type="match status" value="2"/>
</dbReference>
<dbReference type="Gene3D" id="3.90.550.10">
    <property type="entry name" value="Spore Coat Polysaccharide Biosynthesis Protein SpsA, Chain A"/>
    <property type="match status" value="1"/>
</dbReference>
<dbReference type="EMBL" id="FO082046">
    <property type="protein sequence ID" value="CCE87149.1"/>
    <property type="molecule type" value="Genomic_DNA"/>
</dbReference>
<dbReference type="InterPro" id="IPR005835">
    <property type="entry name" value="NTP_transferase_dom"/>
</dbReference>
<evidence type="ECO:0000256" key="2">
    <source>
        <dbReference type="ARBA" id="ARBA00007274"/>
    </source>
</evidence>
<dbReference type="PANTHER" id="PTHR22572">
    <property type="entry name" value="SUGAR-1-PHOSPHATE GUANYL TRANSFERASE"/>
    <property type="match status" value="1"/>
</dbReference>
<feature type="domain" description="Nucleotidyl transferase" evidence="5">
    <location>
        <begin position="157"/>
        <end position="256"/>
    </location>
</feature>
<evidence type="ECO:0000256" key="1">
    <source>
        <dbReference type="ARBA" id="ARBA00004823"/>
    </source>
</evidence>
<reference evidence="7 8" key="1">
    <citation type="journal article" date="2012" name="G3 (Bethesda)">
        <title>Pichia sorbitophila, an interspecies yeast hybrid reveals early steps of genome resolution following polyploidization.</title>
        <authorList>
            <person name="Leh Louis V."/>
            <person name="Despons L."/>
            <person name="Friedrich A."/>
            <person name="Martin T."/>
            <person name="Durrens P."/>
            <person name="Casaregola S."/>
            <person name="Neuveglise C."/>
            <person name="Fairhead C."/>
            <person name="Marck C."/>
            <person name="Cruz J.A."/>
            <person name="Straub M.L."/>
            <person name="Kugler V."/>
            <person name="Sacerdot C."/>
            <person name="Uzunov Z."/>
            <person name="Thierry A."/>
            <person name="Weiss S."/>
            <person name="Bleykasten C."/>
            <person name="De Montigny J."/>
            <person name="Jacques N."/>
            <person name="Jung P."/>
            <person name="Lemaire M."/>
            <person name="Mallet S."/>
            <person name="Morel G."/>
            <person name="Richard G.F."/>
            <person name="Sarkar A."/>
            <person name="Savel G."/>
            <person name="Schacherer J."/>
            <person name="Seret M.L."/>
            <person name="Talla E."/>
            <person name="Samson G."/>
            <person name="Jubin C."/>
            <person name="Poulain J."/>
            <person name="Vacherie B."/>
            <person name="Barbe V."/>
            <person name="Pelletier E."/>
            <person name="Sherman D.J."/>
            <person name="Westhof E."/>
            <person name="Weissenbach J."/>
            <person name="Baret P.V."/>
            <person name="Wincker P."/>
            <person name="Gaillardin C."/>
            <person name="Dujon B."/>
            <person name="Souciet J.L."/>
        </authorList>
    </citation>
    <scope>NUCLEOTIDE SEQUENCE [LARGE SCALE GENOMIC DNA]</scope>
    <source>
        <strain evidence="8">ATCC MYA-4447 / BCRC 22081 / CBS 7064 / NBRC 10061 / NRRL Y-12695</strain>
    </source>
</reference>
<dbReference type="AlphaFoldDB" id="G8XZP0"/>
<evidence type="ECO:0000259" key="5">
    <source>
        <dbReference type="Pfam" id="PF00483"/>
    </source>
</evidence>